<proteinExistence type="predicted"/>
<protein>
    <submittedName>
        <fullName evidence="1">Uncharacterized protein</fullName>
    </submittedName>
</protein>
<name>A0ABR4AXJ8_9LECA</name>
<comment type="caution">
    <text evidence="1">The sequence shown here is derived from an EMBL/GenBank/DDBJ whole genome shotgun (WGS) entry which is preliminary data.</text>
</comment>
<evidence type="ECO:0000313" key="1">
    <source>
        <dbReference type="EMBL" id="KAL2050289.1"/>
    </source>
</evidence>
<reference evidence="1 2" key="1">
    <citation type="submission" date="2024-09" db="EMBL/GenBank/DDBJ databases">
        <title>Rethinking Asexuality: The Enigmatic Case of Functional Sexual Genes in Lepraria (Stereocaulaceae).</title>
        <authorList>
            <person name="Doellman M."/>
            <person name="Sun Y."/>
            <person name="Barcenas-Pena A."/>
            <person name="Lumbsch H.T."/>
            <person name="Grewe F."/>
        </authorList>
    </citation>
    <scope>NUCLEOTIDE SEQUENCE [LARGE SCALE GENOMIC DNA]</scope>
    <source>
        <strain evidence="1 2">Grewe 0041</strain>
    </source>
</reference>
<accession>A0ABR4AXJ8</accession>
<gene>
    <name evidence="1" type="ORF">ABVK25_009397</name>
</gene>
<keyword evidence="2" id="KW-1185">Reference proteome</keyword>
<dbReference type="EMBL" id="JBHFEH010000049">
    <property type="protein sequence ID" value="KAL2050289.1"/>
    <property type="molecule type" value="Genomic_DNA"/>
</dbReference>
<sequence>MRDKTADDYFSFVLDKEARQRPKQKATPPPTADQLWKAVCNWEPLGSGLNSDAESVVQLLESGRFDPVPLGKLRGETKLVLILDLGVPRMPNSKPASLSHSITRTPIR</sequence>
<dbReference type="Proteomes" id="UP001590951">
    <property type="component" value="Unassembled WGS sequence"/>
</dbReference>
<organism evidence="1 2">
    <name type="scientific">Lepraria finkii</name>
    <dbReference type="NCBI Taxonomy" id="1340010"/>
    <lineage>
        <taxon>Eukaryota</taxon>
        <taxon>Fungi</taxon>
        <taxon>Dikarya</taxon>
        <taxon>Ascomycota</taxon>
        <taxon>Pezizomycotina</taxon>
        <taxon>Lecanoromycetes</taxon>
        <taxon>OSLEUM clade</taxon>
        <taxon>Lecanoromycetidae</taxon>
        <taxon>Lecanorales</taxon>
        <taxon>Lecanorineae</taxon>
        <taxon>Stereocaulaceae</taxon>
        <taxon>Lepraria</taxon>
    </lineage>
</organism>
<evidence type="ECO:0000313" key="2">
    <source>
        <dbReference type="Proteomes" id="UP001590951"/>
    </source>
</evidence>